<dbReference type="AlphaFoldDB" id="A0AAV3AXC3"/>
<keyword evidence="2" id="KW-1185">Reference proteome</keyword>
<evidence type="ECO:0000313" key="1">
    <source>
        <dbReference type="EMBL" id="DBA32620.1"/>
    </source>
</evidence>
<dbReference type="EMBL" id="DYDO01000001">
    <property type="protein sequence ID" value="DBA32620.1"/>
    <property type="molecule type" value="Genomic_DNA"/>
</dbReference>
<reference evidence="1" key="1">
    <citation type="thesis" date="2020" institute="ProQuest LLC" country="789 East Eisenhower Parkway, Ann Arbor, MI, USA">
        <title>Comparative Genomics and Chromosome Evolution.</title>
        <authorList>
            <person name="Mudd A.B."/>
        </authorList>
    </citation>
    <scope>NUCLEOTIDE SEQUENCE</scope>
    <source>
        <strain evidence="1">1538</strain>
        <tissue evidence="1">Blood</tissue>
    </source>
</reference>
<evidence type="ECO:0000313" key="2">
    <source>
        <dbReference type="Proteomes" id="UP001181693"/>
    </source>
</evidence>
<accession>A0AAV3AXC3</accession>
<name>A0AAV3AXC3_PYXAD</name>
<protein>
    <submittedName>
        <fullName evidence="1">Uncharacterized protein</fullName>
    </submittedName>
</protein>
<comment type="caution">
    <text evidence="1">The sequence shown here is derived from an EMBL/GenBank/DDBJ whole genome shotgun (WGS) entry which is preliminary data.</text>
</comment>
<gene>
    <name evidence="1" type="ORF">GDO54_000397</name>
</gene>
<dbReference type="Proteomes" id="UP001181693">
    <property type="component" value="Unassembled WGS sequence"/>
</dbReference>
<organism evidence="1 2">
    <name type="scientific">Pyxicephalus adspersus</name>
    <name type="common">African bullfrog</name>
    <dbReference type="NCBI Taxonomy" id="30357"/>
    <lineage>
        <taxon>Eukaryota</taxon>
        <taxon>Metazoa</taxon>
        <taxon>Chordata</taxon>
        <taxon>Craniata</taxon>
        <taxon>Vertebrata</taxon>
        <taxon>Euteleostomi</taxon>
        <taxon>Amphibia</taxon>
        <taxon>Batrachia</taxon>
        <taxon>Anura</taxon>
        <taxon>Neobatrachia</taxon>
        <taxon>Ranoidea</taxon>
        <taxon>Pyxicephalidae</taxon>
        <taxon>Pyxicephalinae</taxon>
        <taxon>Pyxicephalus</taxon>
    </lineage>
</organism>
<proteinExistence type="predicted"/>
<sequence length="80" mass="9109">MFFEAWSLQKKSIHTFVAASDSFVGLLDAGIPHHVLWCYTQTPIPVQDPVVTADVEIQWELGIQHTWNSVFSTYKSTTKQ</sequence>